<reference evidence="5 6" key="1">
    <citation type="submission" date="2017-10" db="EMBL/GenBank/DDBJ databases">
        <title>Whole genome sequencing of Pseudoxanthomonas broegbernensis DSM 12573(T).</title>
        <authorList>
            <person name="Kumar S."/>
            <person name="Bansal K."/>
            <person name="Kaur A."/>
            <person name="Patil P."/>
            <person name="Sharma S."/>
            <person name="Patil P.B."/>
        </authorList>
    </citation>
    <scope>NUCLEOTIDE SEQUENCE [LARGE SCALE GENOMIC DNA]</scope>
    <source>
        <strain evidence="5 6">DSM 12573</strain>
    </source>
</reference>
<dbReference type="AlphaFoldDB" id="A0A7V8GKK2"/>
<dbReference type="SUPFAM" id="SSF52172">
    <property type="entry name" value="CheY-like"/>
    <property type="match status" value="1"/>
</dbReference>
<dbReference type="CDD" id="cd01948">
    <property type="entry name" value="EAL"/>
    <property type="match status" value="1"/>
</dbReference>
<proteinExistence type="predicted"/>
<feature type="domain" description="EAL" evidence="4">
    <location>
        <begin position="488"/>
        <end position="741"/>
    </location>
</feature>
<dbReference type="Pfam" id="PF00072">
    <property type="entry name" value="Response_reg"/>
    <property type="match status" value="1"/>
</dbReference>
<dbReference type="EMBL" id="MWIP01000018">
    <property type="protein sequence ID" value="KAF1685012.1"/>
    <property type="molecule type" value="Genomic_DNA"/>
</dbReference>
<dbReference type="InterPro" id="IPR035919">
    <property type="entry name" value="EAL_sf"/>
</dbReference>
<evidence type="ECO:0000256" key="2">
    <source>
        <dbReference type="SAM" id="MobiDB-lite"/>
    </source>
</evidence>
<dbReference type="PANTHER" id="PTHR33121:SF70">
    <property type="entry name" value="SIGNALING PROTEIN YKOW"/>
    <property type="match status" value="1"/>
</dbReference>
<evidence type="ECO:0000313" key="5">
    <source>
        <dbReference type="EMBL" id="KAF1685012.1"/>
    </source>
</evidence>
<feature type="region of interest" description="Disordered" evidence="2">
    <location>
        <begin position="1"/>
        <end position="30"/>
    </location>
</feature>
<dbReference type="GO" id="GO:0071111">
    <property type="term" value="F:cyclic-guanylate-specific phosphodiesterase activity"/>
    <property type="evidence" value="ECO:0007669"/>
    <property type="project" value="InterPro"/>
</dbReference>
<dbReference type="InterPro" id="IPR029787">
    <property type="entry name" value="Nucleotide_cyclase"/>
</dbReference>
<evidence type="ECO:0000256" key="1">
    <source>
        <dbReference type="PROSITE-ProRule" id="PRU00169"/>
    </source>
</evidence>
<feature type="compositionally biased region" description="Basic and acidic residues" evidence="2">
    <location>
        <begin position="11"/>
        <end position="24"/>
    </location>
</feature>
<accession>A0A7V8GKK2</accession>
<dbReference type="Pfam" id="PF00990">
    <property type="entry name" value="GGDEF"/>
    <property type="match status" value="1"/>
</dbReference>
<feature type="modified residue" description="4-aspartylphosphate" evidence="1">
    <location>
        <position position="87"/>
    </location>
</feature>
<dbReference type="GO" id="GO:0000160">
    <property type="term" value="P:phosphorelay signal transduction system"/>
    <property type="evidence" value="ECO:0007669"/>
    <property type="project" value="InterPro"/>
</dbReference>
<feature type="domain" description="Response regulatory" evidence="3">
    <location>
        <begin position="32"/>
        <end position="156"/>
    </location>
</feature>
<dbReference type="SUPFAM" id="SSF55073">
    <property type="entry name" value="Nucleotide cyclase"/>
    <property type="match status" value="1"/>
</dbReference>
<dbReference type="SUPFAM" id="SSF141868">
    <property type="entry name" value="EAL domain-like"/>
    <property type="match status" value="1"/>
</dbReference>
<dbReference type="InterPro" id="IPR001789">
    <property type="entry name" value="Sig_transdc_resp-reg_receiver"/>
</dbReference>
<dbReference type="InterPro" id="IPR001633">
    <property type="entry name" value="EAL_dom"/>
</dbReference>
<dbReference type="SMART" id="SM00448">
    <property type="entry name" value="REC"/>
    <property type="match status" value="1"/>
</dbReference>
<gene>
    <name evidence="5" type="ORF">B1992_13405</name>
</gene>
<keyword evidence="6" id="KW-1185">Reference proteome</keyword>
<evidence type="ECO:0000313" key="6">
    <source>
        <dbReference type="Proteomes" id="UP000462066"/>
    </source>
</evidence>
<dbReference type="InterPro" id="IPR000160">
    <property type="entry name" value="GGDEF_dom"/>
</dbReference>
<dbReference type="PROSITE" id="PS50883">
    <property type="entry name" value="EAL"/>
    <property type="match status" value="1"/>
</dbReference>
<evidence type="ECO:0000259" key="4">
    <source>
        <dbReference type="PROSITE" id="PS50883"/>
    </source>
</evidence>
<name>A0A7V8GKK2_9GAMM</name>
<dbReference type="Gene3D" id="3.40.50.2300">
    <property type="match status" value="1"/>
</dbReference>
<keyword evidence="1" id="KW-0597">Phosphoprotein</keyword>
<organism evidence="5 6">
    <name type="scientific">Pseudoxanthomonas broegbernensis</name>
    <dbReference type="NCBI Taxonomy" id="83619"/>
    <lineage>
        <taxon>Bacteria</taxon>
        <taxon>Pseudomonadati</taxon>
        <taxon>Pseudomonadota</taxon>
        <taxon>Gammaproteobacteria</taxon>
        <taxon>Lysobacterales</taxon>
        <taxon>Lysobacteraceae</taxon>
        <taxon>Pseudoxanthomonas</taxon>
    </lineage>
</organism>
<dbReference type="Pfam" id="PF11849">
    <property type="entry name" value="DUF3369"/>
    <property type="match status" value="1"/>
</dbReference>
<dbReference type="Proteomes" id="UP000462066">
    <property type="component" value="Unassembled WGS sequence"/>
</dbReference>
<dbReference type="InterPro" id="IPR043128">
    <property type="entry name" value="Rev_trsase/Diguanyl_cyclase"/>
</dbReference>
<dbReference type="InterPro" id="IPR021800">
    <property type="entry name" value="DUF3369"/>
</dbReference>
<dbReference type="PANTHER" id="PTHR33121">
    <property type="entry name" value="CYCLIC DI-GMP PHOSPHODIESTERASE PDEF"/>
    <property type="match status" value="1"/>
</dbReference>
<dbReference type="PROSITE" id="PS50110">
    <property type="entry name" value="RESPONSE_REGULATORY"/>
    <property type="match status" value="1"/>
</dbReference>
<dbReference type="Gene3D" id="3.30.70.270">
    <property type="match status" value="1"/>
</dbReference>
<sequence length="744" mass="81502">MSGNAPPGGDRMFDFRPEPVDREGAPSSAPLTVLSVDDDPAFQQSLRLALSDFRFDDSPLRLLTASSAAEAEELLARTPDVSAILLDVVMESDDAGLRLVRSVREHLGNAEVRIVLVTGQPGMAPMKQTLQQLDISDYWLKTDLYRERLQGIVTGTLRTWREIRALGRAKRGLQQIVQAGRQLAGLHDLGEFSGHMLHELAELLEVPPDGVVCVRTERRDAPLSSARVVGAAGRFAGLRTRPLEDIDDPQIRGLLLEALGTRASIETPTGQVLFFDGGELAPQAAVYLATRRLLDEEERELLRVFATHANAGLVNVDLAARLDQVAYCDALLGIPNGNALQRELERMLAMPVPRGCGLLVVDLDQYIHSSLALGPEQGDLLLERMAGRLRQLYPPPCMVARLHEGTFAVLGPSASLVTDPVAELEQGEDDHALPFLGVDAARVDLDAYRGAASGAVATGLLLLRRARAGGHHEVAEYRAEGEAENRARFLESRALYRAVREGRIHIALQPQVCLEDGRIVGAEVLARWSEGGVPVPPARFIPIAEASGLIVPLGRQVIEQACQALQAMERAGFPDIPLSVNVSPLQLRRREFDEELVELVARYRIEPRRLELEITEGAVMSDYQAGREMLARLRRLGFPLAVDDFGTGYSSLRYVHSLPVSRLKLDRHFTAEIDEEGAGNSVADMIIALGRRLGLDVVAEGVETQAQARWLQRHGCPCAQGYLYAWPEPLDAFLLRLRGQGRSG</sequence>
<evidence type="ECO:0000259" key="3">
    <source>
        <dbReference type="PROSITE" id="PS50110"/>
    </source>
</evidence>
<dbReference type="InterPro" id="IPR050706">
    <property type="entry name" value="Cyclic-di-GMP_PDE-like"/>
</dbReference>
<dbReference type="InterPro" id="IPR011006">
    <property type="entry name" value="CheY-like_superfamily"/>
</dbReference>
<comment type="caution">
    <text evidence="5">The sequence shown here is derived from an EMBL/GenBank/DDBJ whole genome shotgun (WGS) entry which is preliminary data.</text>
</comment>
<protein>
    <submittedName>
        <fullName evidence="5">Uncharacterized protein</fullName>
    </submittedName>
</protein>
<dbReference type="SMART" id="SM00052">
    <property type="entry name" value="EAL"/>
    <property type="match status" value="1"/>
</dbReference>
<dbReference type="Gene3D" id="3.20.20.450">
    <property type="entry name" value="EAL domain"/>
    <property type="match status" value="1"/>
</dbReference>
<dbReference type="Pfam" id="PF00563">
    <property type="entry name" value="EAL"/>
    <property type="match status" value="1"/>
</dbReference>